<organism evidence="1 2">
    <name type="scientific">Allorhodopirellula heiligendammensis</name>
    <dbReference type="NCBI Taxonomy" id="2714739"/>
    <lineage>
        <taxon>Bacteria</taxon>
        <taxon>Pseudomonadati</taxon>
        <taxon>Planctomycetota</taxon>
        <taxon>Planctomycetia</taxon>
        <taxon>Pirellulales</taxon>
        <taxon>Pirellulaceae</taxon>
        <taxon>Allorhodopirellula</taxon>
    </lineage>
</organism>
<keyword evidence="2" id="KW-1185">Reference proteome</keyword>
<reference evidence="1 2" key="1">
    <citation type="journal article" date="2020" name="Antonie Van Leeuwenhoek">
        <title>Rhodopirellula heiligendammensis sp. nov., Rhodopirellula pilleata sp. nov., and Rhodopirellula solitaria sp. nov. isolated from natural or artificial marine surfaces in Northern Germany and California, USA, and emended description of the genus Rhodopirellula.</title>
        <authorList>
            <person name="Kallscheuer N."/>
            <person name="Wiegand S."/>
            <person name="Jogler M."/>
            <person name="Boedeker C."/>
            <person name="Peeters S.H."/>
            <person name="Rast P."/>
            <person name="Heuer A."/>
            <person name="Jetten M.S.M."/>
            <person name="Rohde M."/>
            <person name="Jogler C."/>
        </authorList>
    </citation>
    <scope>NUCLEOTIDE SEQUENCE [LARGE SCALE GENOMIC DNA]</scope>
    <source>
        <strain evidence="1 2">Poly21</strain>
    </source>
</reference>
<protein>
    <submittedName>
        <fullName evidence="1">Uncharacterized protein</fullName>
    </submittedName>
</protein>
<dbReference type="EMBL" id="SJPU01000003">
    <property type="protein sequence ID" value="TWU11082.1"/>
    <property type="molecule type" value="Genomic_DNA"/>
</dbReference>
<proteinExistence type="predicted"/>
<gene>
    <name evidence="1" type="ORF">Poly21_49890</name>
</gene>
<name>A0A5C6BH86_9BACT</name>
<evidence type="ECO:0000313" key="1">
    <source>
        <dbReference type="EMBL" id="TWU11082.1"/>
    </source>
</evidence>
<evidence type="ECO:0000313" key="2">
    <source>
        <dbReference type="Proteomes" id="UP000319908"/>
    </source>
</evidence>
<sequence length="77" mass="8423">MQRQRNSFRFNLLVVAHAIVEPSETCAASAMLYAALPAVIEFKGASLSSQVEQRTSNSWPRELRISKSITASANKVG</sequence>
<accession>A0A5C6BH86</accession>
<comment type="caution">
    <text evidence="1">The sequence shown here is derived from an EMBL/GenBank/DDBJ whole genome shotgun (WGS) entry which is preliminary data.</text>
</comment>
<dbReference type="AlphaFoldDB" id="A0A5C6BH86"/>
<dbReference type="Proteomes" id="UP000319908">
    <property type="component" value="Unassembled WGS sequence"/>
</dbReference>